<dbReference type="RefSeq" id="WP_121793960.1">
    <property type="nucleotide sequence ID" value="NZ_RDBF01000004.1"/>
</dbReference>
<dbReference type="PROSITE" id="PS50893">
    <property type="entry name" value="ABC_TRANSPORTER_2"/>
    <property type="match status" value="1"/>
</dbReference>
<evidence type="ECO:0000256" key="3">
    <source>
        <dbReference type="ARBA" id="ARBA00022741"/>
    </source>
</evidence>
<evidence type="ECO:0000256" key="2">
    <source>
        <dbReference type="ARBA" id="ARBA00022448"/>
    </source>
</evidence>
<keyword evidence="7" id="KW-1185">Reference proteome</keyword>
<dbReference type="Pfam" id="PF00005">
    <property type="entry name" value="ABC_tran"/>
    <property type="match status" value="1"/>
</dbReference>
<dbReference type="GO" id="GO:0005524">
    <property type="term" value="F:ATP binding"/>
    <property type="evidence" value="ECO:0007669"/>
    <property type="project" value="UniProtKB-KW"/>
</dbReference>
<keyword evidence="2" id="KW-0813">Transport</keyword>
<dbReference type="InterPro" id="IPR017871">
    <property type="entry name" value="ABC_transporter-like_CS"/>
</dbReference>
<dbReference type="EMBL" id="RDBF01000004">
    <property type="protein sequence ID" value="RLV56301.1"/>
    <property type="molecule type" value="Genomic_DNA"/>
</dbReference>
<evidence type="ECO:0000256" key="4">
    <source>
        <dbReference type="ARBA" id="ARBA00022840"/>
    </source>
</evidence>
<comment type="caution">
    <text evidence="6">The sequence shown here is derived from an EMBL/GenBank/DDBJ whole genome shotgun (WGS) entry which is preliminary data.</text>
</comment>
<dbReference type="SUPFAM" id="SSF52540">
    <property type="entry name" value="P-loop containing nucleoside triphosphate hydrolases"/>
    <property type="match status" value="1"/>
</dbReference>
<dbReference type="PROSITE" id="PS00211">
    <property type="entry name" value="ABC_TRANSPORTER_1"/>
    <property type="match status" value="1"/>
</dbReference>
<dbReference type="Gene3D" id="3.40.50.300">
    <property type="entry name" value="P-loop containing nucleotide triphosphate hydrolases"/>
    <property type="match status" value="1"/>
</dbReference>
<dbReference type="InterPro" id="IPR003439">
    <property type="entry name" value="ABC_transporter-like_ATP-bd"/>
</dbReference>
<organism evidence="6 7">
    <name type="scientific">Aeromicrobium phragmitis</name>
    <dbReference type="NCBI Taxonomy" id="2478914"/>
    <lineage>
        <taxon>Bacteria</taxon>
        <taxon>Bacillati</taxon>
        <taxon>Actinomycetota</taxon>
        <taxon>Actinomycetes</taxon>
        <taxon>Propionibacteriales</taxon>
        <taxon>Nocardioidaceae</taxon>
        <taxon>Aeromicrobium</taxon>
    </lineage>
</organism>
<keyword evidence="3" id="KW-0547">Nucleotide-binding</keyword>
<comment type="similarity">
    <text evidence="1">Belongs to the ABC transporter superfamily.</text>
</comment>
<evidence type="ECO:0000259" key="5">
    <source>
        <dbReference type="PROSITE" id="PS50893"/>
    </source>
</evidence>
<dbReference type="OrthoDB" id="9804819at2"/>
<sequence>MPDRLSVDDARYDFGAGAGLFGASLTVAPGEIHAVVGLNGSGKTTLMRAVVEMIRLTSGRVRVDGVDVTSLRARDWARVGHVIEQPFAYPEHTVRANLEMAALLHGVGDELTATVDRALGELGIEKFAGVLARRLSLGNRQRLGIAAALQHRPTLIMLDEPTNALDPAGVILVREALLRHAARGAGILVSSHHLDEVARVAHRISVFNRGRVVGALDPSGRDLERTFFRIVHADDESRTS</sequence>
<protein>
    <submittedName>
        <fullName evidence="6">ABC transporter ATP-binding protein</fullName>
    </submittedName>
</protein>
<dbReference type="InterPro" id="IPR027417">
    <property type="entry name" value="P-loop_NTPase"/>
</dbReference>
<reference evidence="6 7" key="1">
    <citation type="submission" date="2018-10" db="EMBL/GenBank/DDBJ databases">
        <title>Aeromicrobium sp. 9W16Y-2 whole genome shotgun sequence.</title>
        <authorList>
            <person name="Li F."/>
        </authorList>
    </citation>
    <scope>NUCLEOTIDE SEQUENCE [LARGE SCALE GENOMIC DNA]</scope>
    <source>
        <strain evidence="6 7">9W16Y-2</strain>
    </source>
</reference>
<dbReference type="PANTHER" id="PTHR43335:SF4">
    <property type="entry name" value="ABC TRANSPORTER, ATP-BINDING PROTEIN"/>
    <property type="match status" value="1"/>
</dbReference>
<gene>
    <name evidence="6" type="ORF">D9V41_07695</name>
</gene>
<keyword evidence="4 6" id="KW-0067">ATP-binding</keyword>
<dbReference type="GO" id="GO:0016887">
    <property type="term" value="F:ATP hydrolysis activity"/>
    <property type="evidence" value="ECO:0007669"/>
    <property type="project" value="InterPro"/>
</dbReference>
<name>A0A3L8PLS6_9ACTN</name>
<dbReference type="AlphaFoldDB" id="A0A3L8PLS6"/>
<dbReference type="PANTHER" id="PTHR43335">
    <property type="entry name" value="ABC TRANSPORTER, ATP-BINDING PROTEIN"/>
    <property type="match status" value="1"/>
</dbReference>
<evidence type="ECO:0000256" key="1">
    <source>
        <dbReference type="ARBA" id="ARBA00005417"/>
    </source>
</evidence>
<dbReference type="Proteomes" id="UP000282515">
    <property type="component" value="Unassembled WGS sequence"/>
</dbReference>
<proteinExistence type="inferred from homology"/>
<evidence type="ECO:0000313" key="7">
    <source>
        <dbReference type="Proteomes" id="UP000282515"/>
    </source>
</evidence>
<feature type="domain" description="ABC transporter" evidence="5">
    <location>
        <begin position="5"/>
        <end position="234"/>
    </location>
</feature>
<evidence type="ECO:0000313" key="6">
    <source>
        <dbReference type="EMBL" id="RLV56301.1"/>
    </source>
</evidence>
<dbReference type="SMART" id="SM00382">
    <property type="entry name" value="AAA"/>
    <property type="match status" value="1"/>
</dbReference>
<accession>A0A3L8PLS6</accession>
<dbReference type="InterPro" id="IPR003593">
    <property type="entry name" value="AAA+_ATPase"/>
</dbReference>